<dbReference type="AlphaFoldDB" id="A0A183SAT9"/>
<dbReference type="Proteomes" id="UP000275846">
    <property type="component" value="Unassembled WGS sequence"/>
</dbReference>
<dbReference type="EMBL" id="UYSU01002511">
    <property type="protein sequence ID" value="VDL87498.1"/>
    <property type="molecule type" value="Genomic_DNA"/>
</dbReference>
<reference evidence="3" key="1">
    <citation type="submission" date="2016-06" db="UniProtKB">
        <authorList>
            <consortium name="WormBaseParasite"/>
        </authorList>
    </citation>
    <scope>IDENTIFICATION</scope>
</reference>
<protein>
    <submittedName>
        <fullName evidence="3">Retrotransposon gag domain-containing protein</fullName>
    </submittedName>
</protein>
<reference evidence="1 2" key="2">
    <citation type="submission" date="2018-11" db="EMBL/GenBank/DDBJ databases">
        <authorList>
            <consortium name="Pathogen Informatics"/>
        </authorList>
    </citation>
    <scope>NUCLEOTIDE SEQUENCE [LARGE SCALE GENOMIC DNA]</scope>
    <source>
        <strain evidence="1 2">NST_G2</strain>
    </source>
</reference>
<dbReference type="WBParaSite" id="SSLN_0000139101-mRNA-1">
    <property type="protein sequence ID" value="SSLN_0000139101-mRNA-1"/>
    <property type="gene ID" value="SSLN_0000139101"/>
</dbReference>
<evidence type="ECO:0000313" key="3">
    <source>
        <dbReference type="WBParaSite" id="SSLN_0000139101-mRNA-1"/>
    </source>
</evidence>
<sequence>MLRFLSSPTRKLALTAGVNINTPFPTATALLSTLFDNQLSPGTANQCFANLRQTRNQSVDDFARELGRLASLAFPNLPQVDRDKLILHHFVTGLLARTATKFGGSNPLTQEIR</sequence>
<name>A0A183SAT9_SCHSO</name>
<keyword evidence="2" id="KW-1185">Reference proteome</keyword>
<dbReference type="OrthoDB" id="6283067at2759"/>
<evidence type="ECO:0000313" key="1">
    <source>
        <dbReference type="EMBL" id="VDL87498.1"/>
    </source>
</evidence>
<proteinExistence type="predicted"/>
<organism evidence="3">
    <name type="scientific">Schistocephalus solidus</name>
    <name type="common">Tapeworm</name>
    <dbReference type="NCBI Taxonomy" id="70667"/>
    <lineage>
        <taxon>Eukaryota</taxon>
        <taxon>Metazoa</taxon>
        <taxon>Spiralia</taxon>
        <taxon>Lophotrochozoa</taxon>
        <taxon>Platyhelminthes</taxon>
        <taxon>Cestoda</taxon>
        <taxon>Eucestoda</taxon>
        <taxon>Diphyllobothriidea</taxon>
        <taxon>Diphyllobothriidae</taxon>
        <taxon>Schistocephalus</taxon>
    </lineage>
</organism>
<evidence type="ECO:0000313" key="2">
    <source>
        <dbReference type="Proteomes" id="UP000275846"/>
    </source>
</evidence>
<accession>A0A183SAT9</accession>
<gene>
    <name evidence="1" type="ORF">SSLN_LOCUS1337</name>
</gene>